<reference evidence="6" key="2">
    <citation type="journal article" date="2021" name="World Allergy Organ. J.">
        <title>Chromosome-level assembly of Dermatophagoides farinae genome and transcriptome reveals two novel allergens Der f 37 and Der f 39.</title>
        <authorList>
            <person name="Chen J."/>
            <person name="Cai Z."/>
            <person name="Fan D."/>
            <person name="Hu J."/>
            <person name="Hou Y."/>
            <person name="He Y."/>
            <person name="Zhang Z."/>
            <person name="Zhao Z."/>
            <person name="Gao P."/>
            <person name="Hu W."/>
            <person name="Sun J."/>
            <person name="Li J."/>
            <person name="Ji K."/>
        </authorList>
    </citation>
    <scope>NUCLEOTIDE SEQUENCE</scope>
    <source>
        <strain evidence="6">JKM2019</strain>
    </source>
</reference>
<feature type="repeat" description="RCC1" evidence="3">
    <location>
        <begin position="964"/>
        <end position="1025"/>
    </location>
</feature>
<name>A0A9D4SEY3_DERFA</name>
<dbReference type="PRINTS" id="PR00633">
    <property type="entry name" value="RCCNDNSATION"/>
</dbReference>
<feature type="repeat" description="RCC1" evidence="3">
    <location>
        <begin position="819"/>
        <end position="901"/>
    </location>
</feature>
<feature type="repeat" description="RCC1" evidence="3">
    <location>
        <begin position="902"/>
        <end position="963"/>
    </location>
</feature>
<keyword evidence="1" id="KW-0344">Guanine-nucleotide releasing factor</keyword>
<proteinExistence type="predicted"/>
<feature type="compositionally biased region" description="Acidic residues" evidence="4">
    <location>
        <begin position="576"/>
        <end position="585"/>
    </location>
</feature>
<feature type="compositionally biased region" description="Basic and acidic residues" evidence="4">
    <location>
        <begin position="532"/>
        <end position="550"/>
    </location>
</feature>
<sequence>MVNRSGKRKASSAIDTNPPAIDDNSEAIIQSTGHVMAGKKSTPIVVDNGDDERRHQTKSAKRSTRRTNQTTSTMMMNTTNNNNNDPVESQIDNKSNKRTTRGNRKQTESTTTTTSSNSVDIVSTSTIVDEKKSMKKSAKNVKFEIDNASTAAAASAVDINVEEDKTKPTLRRSSRTTTRASTAASSSSSSSAAVSKRKITTKSSTAIKKPTSSSRSRSKKQDNVESTHPSIEHSHEEQNDTDVEIAEETTSVMVKPKQKKSKKAETKSAVSKKSTAKDSSAQNVEQSKSKSISQQQTEKATKNKPKPTASSQKRSTRGVRSKSEAVEKVVDNESKIAVEERPRSTRKTAAATLTESVAKSTTTRNTRKQRNKTEIVDEVRTEHENAPSEPVSASSKSKKSAAIEIPEPIILSPTPQPKPVVTDKSAGTAKGKSTRSRRAADTVVVDDDVIKTEPEVSVVANEDEPDNKQQPLEPKQEVEIEKDGHDQSESEQQKPTNDLKITEVVDKANEIVEVIESETSISQSSSSTTAEATKEDGRSVTDDNDNDIKTCTESLESEMKKKSHDIPKKQVSFEIVDMDDNEEITSDTPVVNIDDEKMIVDYDSHSMPSSVESKDKQQDSDLDSTIIVIEEVQSDDSLQHQSTISESITKQETEIKPPSSSSSVVKETEPEMEIKESKSSTVITNDVQTKIDVDIKPSISVVDDDAPAVKKVADVINSNGQSSITIEHDDDRGLKRKVDNTFNISEEKIPMKKAKFELQNFGNLFTMGDQISKELGPREIHFRGRKTLRSQPAKVRTGSFKIKQVAMGALHTLALTVDGQVLSFGCNDDYVLGRIITREEYLNDKITTNGGDNDDMDELDVDDDEFEEKLSGRPLPVKELQSKKVVKVSAGDMHSAALCDDGKVYVWGNFKNDSDKVGLFVDCEKSPNCSDYLPVILPKPIELDVKIVDIASGCHHILLLTDEGRVLTFGEGSKGQLGRIGSTELNSINTNRDQFLRPAMVSIPEQARIDHVFASQWNSFALSSDGNLYGWGLNNYFQLGLKNNFISQANSLNSDSLFTLIPTRIPLSFHCKQISNGQQHSLALDRDGNVYACGSALYGKLGLGEDFIQQCNSNDKSISDFKQIPSSIFNGERVIKIDCGDFCSMAITEMGRLYCWGQGGLQIGTDADVDLFEPKQITKGPYAECTRFISISTGAQMAAMIGTIIIDDNVNEDDDSLMESK</sequence>
<feature type="repeat" description="RCC1" evidence="3">
    <location>
        <begin position="762"/>
        <end position="818"/>
    </location>
</feature>
<feature type="domain" description="RCC1-like" evidence="5">
    <location>
        <begin position="764"/>
        <end position="1199"/>
    </location>
</feature>
<evidence type="ECO:0000256" key="3">
    <source>
        <dbReference type="PROSITE-ProRule" id="PRU00235"/>
    </source>
</evidence>
<feature type="compositionally biased region" description="Polar residues" evidence="4">
    <location>
        <begin position="351"/>
        <end position="360"/>
    </location>
</feature>
<dbReference type="Gene3D" id="2.130.10.30">
    <property type="entry name" value="Regulator of chromosome condensation 1/beta-lactamase-inhibitor protein II"/>
    <property type="match status" value="1"/>
</dbReference>
<feature type="compositionally biased region" description="Low complexity" evidence="4">
    <location>
        <begin position="656"/>
        <end position="665"/>
    </location>
</feature>
<dbReference type="PROSITE" id="PS50012">
    <property type="entry name" value="RCC1_3"/>
    <property type="match status" value="6"/>
</dbReference>
<dbReference type="InterPro" id="IPR058923">
    <property type="entry name" value="RCC1-like_dom"/>
</dbReference>
<feature type="compositionally biased region" description="Basic and acidic residues" evidence="4">
    <location>
        <begin position="219"/>
        <end position="238"/>
    </location>
</feature>
<dbReference type="PANTHER" id="PTHR45982:SF1">
    <property type="entry name" value="REGULATOR OF CHROMOSOME CONDENSATION"/>
    <property type="match status" value="1"/>
</dbReference>
<evidence type="ECO:0000256" key="2">
    <source>
        <dbReference type="ARBA" id="ARBA00022737"/>
    </source>
</evidence>
<feature type="region of interest" description="Disordered" evidence="4">
    <location>
        <begin position="573"/>
        <end position="592"/>
    </location>
</feature>
<dbReference type="InterPro" id="IPR051553">
    <property type="entry name" value="Ran_GTPase-activating"/>
</dbReference>
<accession>A0A9D4SEY3</accession>
<dbReference type="SUPFAM" id="SSF50985">
    <property type="entry name" value="RCC1/BLIP-II"/>
    <property type="match status" value="1"/>
</dbReference>
<feature type="compositionally biased region" description="Basic and acidic residues" evidence="4">
    <location>
        <begin position="371"/>
        <end position="386"/>
    </location>
</feature>
<dbReference type="PROSITE" id="PS00626">
    <property type="entry name" value="RCC1_2"/>
    <property type="match status" value="2"/>
</dbReference>
<feature type="compositionally biased region" description="Basic residues" evidence="4">
    <location>
        <begin position="55"/>
        <end position="65"/>
    </location>
</feature>
<dbReference type="InterPro" id="IPR009091">
    <property type="entry name" value="RCC1/BLIP-II"/>
</dbReference>
<evidence type="ECO:0000259" key="5">
    <source>
        <dbReference type="Pfam" id="PF25390"/>
    </source>
</evidence>
<gene>
    <name evidence="6" type="ORF">HUG17_3580</name>
</gene>
<feature type="compositionally biased region" description="Basic and acidic residues" evidence="4">
    <location>
        <begin position="474"/>
        <end position="492"/>
    </location>
</feature>
<feature type="compositionally biased region" description="Low complexity" evidence="4">
    <location>
        <begin position="267"/>
        <end position="281"/>
    </location>
</feature>
<evidence type="ECO:0000256" key="4">
    <source>
        <dbReference type="SAM" id="MobiDB-lite"/>
    </source>
</evidence>
<dbReference type="InterPro" id="IPR000408">
    <property type="entry name" value="Reg_chr_condens"/>
</dbReference>
<feature type="compositionally biased region" description="Low complexity" evidence="4">
    <location>
        <begin position="175"/>
        <end position="193"/>
    </location>
</feature>
<feature type="compositionally biased region" description="Basic residues" evidence="4">
    <location>
        <begin position="1"/>
        <end position="10"/>
    </location>
</feature>
<evidence type="ECO:0000313" key="6">
    <source>
        <dbReference type="EMBL" id="KAH7639547.1"/>
    </source>
</evidence>
<dbReference type="EMBL" id="SDOV01000007">
    <property type="protein sequence ID" value="KAH7639547.1"/>
    <property type="molecule type" value="Genomic_DNA"/>
</dbReference>
<dbReference type="AlphaFoldDB" id="A0A9D4SEY3"/>
<dbReference type="PANTHER" id="PTHR45982">
    <property type="entry name" value="REGULATOR OF CHROMOSOME CONDENSATION"/>
    <property type="match status" value="1"/>
</dbReference>
<comment type="caution">
    <text evidence="6">The sequence shown here is derived from an EMBL/GenBank/DDBJ whole genome shotgun (WGS) entry which is preliminary data.</text>
</comment>
<evidence type="ECO:0000256" key="1">
    <source>
        <dbReference type="ARBA" id="ARBA00022658"/>
    </source>
</evidence>
<dbReference type="Pfam" id="PF25390">
    <property type="entry name" value="WD40_RLD"/>
    <property type="match status" value="1"/>
</dbReference>
<feature type="repeat" description="RCC1" evidence="3">
    <location>
        <begin position="1026"/>
        <end position="1087"/>
    </location>
</feature>
<feature type="compositionally biased region" description="Basic and acidic residues" evidence="4">
    <location>
        <begin position="321"/>
        <end position="343"/>
    </location>
</feature>
<feature type="region of interest" description="Disordered" evidence="4">
    <location>
        <begin position="1"/>
        <end position="501"/>
    </location>
</feature>
<organism evidence="6">
    <name type="scientific">Dermatophagoides farinae</name>
    <name type="common">American house dust mite</name>
    <dbReference type="NCBI Taxonomy" id="6954"/>
    <lineage>
        <taxon>Eukaryota</taxon>
        <taxon>Metazoa</taxon>
        <taxon>Ecdysozoa</taxon>
        <taxon>Arthropoda</taxon>
        <taxon>Chelicerata</taxon>
        <taxon>Arachnida</taxon>
        <taxon>Acari</taxon>
        <taxon>Acariformes</taxon>
        <taxon>Sarcoptiformes</taxon>
        <taxon>Astigmata</taxon>
        <taxon>Psoroptidia</taxon>
        <taxon>Analgoidea</taxon>
        <taxon>Pyroglyphidae</taxon>
        <taxon>Dermatophagoidinae</taxon>
        <taxon>Dermatophagoides</taxon>
    </lineage>
</organism>
<feature type="region of interest" description="Disordered" evidence="4">
    <location>
        <begin position="515"/>
        <end position="550"/>
    </location>
</feature>
<feature type="repeat" description="RCC1" evidence="3">
    <location>
        <begin position="1088"/>
        <end position="1150"/>
    </location>
</feature>
<protein>
    <submittedName>
        <fullName evidence="6">Regulator of chromosome condensation-like protein</fullName>
    </submittedName>
</protein>
<dbReference type="Proteomes" id="UP000828236">
    <property type="component" value="Unassembled WGS sequence"/>
</dbReference>
<feature type="compositionally biased region" description="Low complexity" evidence="4">
    <location>
        <begin position="66"/>
        <end position="84"/>
    </location>
</feature>
<feature type="compositionally biased region" description="Low complexity" evidence="4">
    <location>
        <begin position="201"/>
        <end position="215"/>
    </location>
</feature>
<feature type="region of interest" description="Disordered" evidence="4">
    <location>
        <begin position="648"/>
        <end position="679"/>
    </location>
</feature>
<feature type="compositionally biased region" description="Low complexity" evidence="4">
    <location>
        <begin position="109"/>
        <end position="127"/>
    </location>
</feature>
<reference evidence="6" key="1">
    <citation type="submission" date="2020-06" db="EMBL/GenBank/DDBJ databases">
        <authorList>
            <person name="Ji K."/>
            <person name="Li J."/>
        </authorList>
    </citation>
    <scope>NUCLEOTIDE SEQUENCE</scope>
    <source>
        <strain evidence="6">JKM2019</strain>
        <tissue evidence="6">Whole body</tissue>
    </source>
</reference>
<feature type="compositionally biased region" description="Basic and acidic residues" evidence="4">
    <location>
        <begin position="666"/>
        <end position="678"/>
    </location>
</feature>
<keyword evidence="2" id="KW-0677">Repeat</keyword>
<feature type="compositionally biased region" description="Low complexity" evidence="4">
    <location>
        <begin position="515"/>
        <end position="531"/>
    </location>
</feature>